<dbReference type="GO" id="GO:0003677">
    <property type="term" value="F:DNA binding"/>
    <property type="evidence" value="ECO:0007669"/>
    <property type="project" value="UniProtKB-KW"/>
</dbReference>
<keyword evidence="5" id="KW-0238">DNA-binding</keyword>
<protein>
    <submittedName>
        <fullName evidence="5">DNA-binding protein</fullName>
    </submittedName>
</protein>
<dbReference type="CDD" id="cd09971">
    <property type="entry name" value="SdiA-regulated"/>
    <property type="match status" value="1"/>
</dbReference>
<dbReference type="EMBL" id="NWMT01000214">
    <property type="protein sequence ID" value="PCC98348.1"/>
    <property type="molecule type" value="Genomic_DNA"/>
</dbReference>
<dbReference type="InterPro" id="IPR011042">
    <property type="entry name" value="6-blade_b-propeller_TolB-like"/>
</dbReference>
<comment type="similarity">
    <text evidence="2">Belongs to the YjiK family.</text>
</comment>
<keyword evidence="8" id="KW-1185">Reference proteome</keyword>
<accession>A0AA91U095</accession>
<evidence type="ECO:0000313" key="5">
    <source>
        <dbReference type="EMBL" id="PCC98348.1"/>
    </source>
</evidence>
<dbReference type="InterPro" id="IPR009722">
    <property type="entry name" value="YjiK/CarP"/>
</dbReference>
<evidence type="ECO:0000313" key="7">
    <source>
        <dbReference type="Proteomes" id="UP000243750"/>
    </source>
</evidence>
<sequence>MACAATLLALVIAYLATSPWLDRVYFSYKTEANAERWTSQSILLQELKATVQALPVAGVEQSLSGLTWDTDRDHLWAVSNRPTELIALDKQGNTLFKTKLDGFADTEAVAYLGDGMLAIAEERLQNIVIVDVPLQTSTIYREGLPFITLNLADKIENKNVEGLGYDIAGDRLFVTKERDPMSLIEIGGFRKTLEGGMALSIRDHKTLINDKVFTTDLASVTFAPQYGNMLLLSEQSKTIIEFNGQNKVIAFSALNSGFAGLEESIPQPEGMTVDDKGNLFVVSEPNLFYRFERM</sequence>
<evidence type="ECO:0000256" key="4">
    <source>
        <dbReference type="ARBA" id="ARBA00023136"/>
    </source>
</evidence>
<dbReference type="Proteomes" id="UP000243750">
    <property type="component" value="Unassembled WGS sequence"/>
</dbReference>
<keyword evidence="3" id="KW-1003">Cell membrane</keyword>
<dbReference type="EMBL" id="CP033116">
    <property type="protein sequence ID" value="QFY56639.1"/>
    <property type="molecule type" value="Genomic_DNA"/>
</dbReference>
<dbReference type="GO" id="GO:0005886">
    <property type="term" value="C:plasma membrane"/>
    <property type="evidence" value="ECO:0007669"/>
    <property type="project" value="UniProtKB-SubCell"/>
</dbReference>
<dbReference type="AlphaFoldDB" id="A0AA91U095"/>
<reference evidence="5 7" key="1">
    <citation type="submission" date="2017-09" db="EMBL/GenBank/DDBJ databases">
        <title>Bacterial and phytoplankton interrelationship in Kongsfjorden, an Arctic fjord.</title>
        <authorList>
            <person name="Sinha R."/>
            <person name="Krishnan K."/>
        </authorList>
    </citation>
    <scope>NUCLEOTIDE SEQUENCE [LARGE SCALE GENOMIC DNA]</scope>
    <source>
        <strain evidence="5 7">58</strain>
    </source>
</reference>
<evidence type="ECO:0000313" key="6">
    <source>
        <dbReference type="EMBL" id="QFY56639.1"/>
    </source>
</evidence>
<proteinExistence type="inferred from homology"/>
<evidence type="ECO:0000256" key="1">
    <source>
        <dbReference type="ARBA" id="ARBA00004236"/>
    </source>
</evidence>
<name>A0AA91U095_9GAMM</name>
<dbReference type="RefSeq" id="WP_096347605.1">
    <property type="nucleotide sequence ID" value="NZ_CP033116.1"/>
</dbReference>
<evidence type="ECO:0000313" key="8">
    <source>
        <dbReference type="Proteomes" id="UP000344571"/>
    </source>
</evidence>
<organism evidence="5 7">
    <name type="scientific">Halopseudomonas pelagia</name>
    <dbReference type="NCBI Taxonomy" id="553151"/>
    <lineage>
        <taxon>Bacteria</taxon>
        <taxon>Pseudomonadati</taxon>
        <taxon>Pseudomonadota</taxon>
        <taxon>Gammaproteobacteria</taxon>
        <taxon>Pseudomonadales</taxon>
        <taxon>Pseudomonadaceae</taxon>
        <taxon>Halopseudomonas</taxon>
    </lineage>
</organism>
<dbReference type="Proteomes" id="UP000344571">
    <property type="component" value="Chromosome"/>
</dbReference>
<comment type="subcellular location">
    <subcellularLocation>
        <location evidence="1">Cell membrane</location>
    </subcellularLocation>
</comment>
<reference evidence="6 8" key="2">
    <citation type="submission" date="2018-10" db="EMBL/GenBank/DDBJ databases">
        <title>Complete genome sequence of Pseudomonas pelagia strain Kongs-67.</title>
        <authorList>
            <person name="Sinha R.K."/>
            <person name="Krishnan K."/>
        </authorList>
    </citation>
    <scope>NUCLEOTIDE SEQUENCE [LARGE SCALE GENOMIC DNA]</scope>
    <source>
        <strain evidence="6 8">Kongs-67</strain>
    </source>
</reference>
<dbReference type="Pfam" id="PF06977">
    <property type="entry name" value="SdiA-regulated"/>
    <property type="match status" value="1"/>
</dbReference>
<keyword evidence="4" id="KW-0472">Membrane</keyword>
<dbReference type="Gene3D" id="2.120.10.30">
    <property type="entry name" value="TolB, C-terminal domain"/>
    <property type="match status" value="1"/>
</dbReference>
<evidence type="ECO:0000256" key="2">
    <source>
        <dbReference type="ARBA" id="ARBA00009852"/>
    </source>
</evidence>
<gene>
    <name evidence="5" type="ORF">CO192_16330</name>
    <name evidence="6" type="ORF">EAO82_09795</name>
</gene>
<dbReference type="SUPFAM" id="SSF50956">
    <property type="entry name" value="Thermostable phytase (3-phytase)"/>
    <property type="match status" value="1"/>
</dbReference>
<evidence type="ECO:0000256" key="3">
    <source>
        <dbReference type="ARBA" id="ARBA00022475"/>
    </source>
</evidence>